<dbReference type="AlphaFoldDB" id="A0AAV0B3U6"/>
<proteinExistence type="predicted"/>
<feature type="compositionally biased region" description="Low complexity" evidence="1">
    <location>
        <begin position="449"/>
        <end position="462"/>
    </location>
</feature>
<feature type="region of interest" description="Disordered" evidence="1">
    <location>
        <begin position="393"/>
        <end position="466"/>
    </location>
</feature>
<organism evidence="3 4">
    <name type="scientific">Phakopsora pachyrhizi</name>
    <name type="common">Asian soybean rust disease fungus</name>
    <dbReference type="NCBI Taxonomy" id="170000"/>
    <lineage>
        <taxon>Eukaryota</taxon>
        <taxon>Fungi</taxon>
        <taxon>Dikarya</taxon>
        <taxon>Basidiomycota</taxon>
        <taxon>Pucciniomycotina</taxon>
        <taxon>Pucciniomycetes</taxon>
        <taxon>Pucciniales</taxon>
        <taxon>Phakopsoraceae</taxon>
        <taxon>Phakopsora</taxon>
    </lineage>
</organism>
<reference evidence="3" key="1">
    <citation type="submission" date="2022-06" db="EMBL/GenBank/DDBJ databases">
        <authorList>
            <consortium name="SYNGENTA / RWTH Aachen University"/>
        </authorList>
    </citation>
    <scope>NUCLEOTIDE SEQUENCE</scope>
</reference>
<feature type="compositionally biased region" description="Polar residues" evidence="1">
    <location>
        <begin position="413"/>
        <end position="448"/>
    </location>
</feature>
<feature type="region of interest" description="Disordered" evidence="1">
    <location>
        <begin position="180"/>
        <end position="266"/>
    </location>
</feature>
<feature type="compositionally biased region" description="Polar residues" evidence="1">
    <location>
        <begin position="187"/>
        <end position="196"/>
    </location>
</feature>
<keyword evidence="2" id="KW-0812">Transmembrane</keyword>
<feature type="region of interest" description="Disordered" evidence="1">
    <location>
        <begin position="498"/>
        <end position="517"/>
    </location>
</feature>
<sequence>MKKSSRSRPIIGCKVGLFGKNKLLLPALLSLVRASPLTKARPHTSNKRNVEELHSVSSFFGGTPTLIDSNSIQVVTPKSVEPQTPKPFYGDLAAIPLSYIPAKLLSGDLPFPNFNGPNKINPIVVIGSGPTQPDGANLVQSQIISSTPNVPVSTNGPISPPISSSEEVPLFFTAEVQQIPASKKNDNYPSTSNSSGNPFANQANSPQANQNFQPSATQPSESSNFPKQNNSFMNPRPVQLPDSTVTLNSSPLSKSNTGEGILKPNATSFINKDQKAQYLNFGNSFPSQYNGALPPDKSIGAGLSSQSKKKKNETDVKDSNALILEQNLISTKDGADQPEDQQSKKTSLNPHEAVSKNNNGVVVLPDPQNSQTVVPSVDASGSSFFIENGNLKGLLNENSTNSDTLSLKPKGSQEISKPNNSSSSELKGKSNPNLDSYGQSALSDGLKNSSALSSQTPDSSSLDSKKDMQNETVMNSTSGSVASLPSLSSVDPTKIFTNSNSQLAESPREINTSDGTKNPSGGIISVAVILAVALPLVTLLIISAYRRKKRI</sequence>
<feature type="compositionally biased region" description="Polar residues" evidence="1">
    <location>
        <begin position="241"/>
        <end position="258"/>
    </location>
</feature>
<protein>
    <submittedName>
        <fullName evidence="3">Expressed protein</fullName>
    </submittedName>
</protein>
<feature type="compositionally biased region" description="Low complexity" evidence="1">
    <location>
        <begin position="197"/>
        <end position="215"/>
    </location>
</feature>
<evidence type="ECO:0000313" key="3">
    <source>
        <dbReference type="EMBL" id="CAH7677206.1"/>
    </source>
</evidence>
<evidence type="ECO:0000256" key="1">
    <source>
        <dbReference type="SAM" id="MobiDB-lite"/>
    </source>
</evidence>
<feature type="compositionally biased region" description="Polar residues" evidence="1">
    <location>
        <begin position="344"/>
        <end position="360"/>
    </location>
</feature>
<feature type="region of interest" description="Disordered" evidence="1">
    <location>
        <begin position="292"/>
        <end position="360"/>
    </location>
</feature>
<dbReference type="EMBL" id="CALTRL010002954">
    <property type="protein sequence ID" value="CAH7677206.1"/>
    <property type="molecule type" value="Genomic_DNA"/>
</dbReference>
<feature type="compositionally biased region" description="Polar residues" evidence="1">
    <location>
        <begin position="216"/>
        <end position="233"/>
    </location>
</feature>
<evidence type="ECO:0000313" key="4">
    <source>
        <dbReference type="Proteomes" id="UP001153365"/>
    </source>
</evidence>
<comment type="caution">
    <text evidence="3">The sequence shown here is derived from an EMBL/GenBank/DDBJ whole genome shotgun (WGS) entry which is preliminary data.</text>
</comment>
<keyword evidence="2" id="KW-1133">Transmembrane helix</keyword>
<gene>
    <name evidence="3" type="ORF">PPACK8108_LOCUS12350</name>
</gene>
<keyword evidence="4" id="KW-1185">Reference proteome</keyword>
<name>A0AAV0B3U6_PHAPC</name>
<feature type="transmembrane region" description="Helical" evidence="2">
    <location>
        <begin position="522"/>
        <end position="545"/>
    </location>
</feature>
<keyword evidence="2" id="KW-0472">Membrane</keyword>
<accession>A0AAV0B3U6</accession>
<dbReference type="Proteomes" id="UP001153365">
    <property type="component" value="Unassembled WGS sequence"/>
</dbReference>
<evidence type="ECO:0000256" key="2">
    <source>
        <dbReference type="SAM" id="Phobius"/>
    </source>
</evidence>